<dbReference type="SMART" id="SM00320">
    <property type="entry name" value="WD40"/>
    <property type="match status" value="9"/>
</dbReference>
<dbReference type="Pfam" id="PF12894">
    <property type="entry name" value="ANAPC4_WD40"/>
    <property type="match status" value="1"/>
</dbReference>
<evidence type="ECO:0000313" key="10">
    <source>
        <dbReference type="Proteomes" id="UP000317835"/>
    </source>
</evidence>
<dbReference type="InterPro" id="IPR000719">
    <property type="entry name" value="Prot_kinase_dom"/>
</dbReference>
<dbReference type="InterPro" id="IPR019775">
    <property type="entry name" value="WD40_repeat_CS"/>
</dbReference>
<feature type="repeat" description="WD" evidence="5">
    <location>
        <begin position="1090"/>
        <end position="1121"/>
    </location>
</feature>
<dbReference type="PROSITE" id="PS00107">
    <property type="entry name" value="PROTEIN_KINASE_ATP"/>
    <property type="match status" value="1"/>
</dbReference>
<dbReference type="InterPro" id="IPR011009">
    <property type="entry name" value="Kinase-like_dom_sf"/>
</dbReference>
<evidence type="ECO:0000256" key="1">
    <source>
        <dbReference type="ARBA" id="ARBA00022574"/>
    </source>
</evidence>
<keyword evidence="4 6" id="KW-0067">ATP-binding</keyword>
<dbReference type="SUPFAM" id="SSF56112">
    <property type="entry name" value="Protein kinase-like (PK-like)"/>
    <property type="match status" value="1"/>
</dbReference>
<feature type="compositionally biased region" description="Basic and acidic residues" evidence="7">
    <location>
        <begin position="1"/>
        <end position="18"/>
    </location>
</feature>
<dbReference type="CDD" id="cd00200">
    <property type="entry name" value="WD40"/>
    <property type="match status" value="1"/>
</dbReference>
<dbReference type="GO" id="GO:0005524">
    <property type="term" value="F:ATP binding"/>
    <property type="evidence" value="ECO:0007669"/>
    <property type="project" value="UniProtKB-UniRule"/>
</dbReference>
<evidence type="ECO:0000313" key="9">
    <source>
        <dbReference type="EMBL" id="QDV32359.1"/>
    </source>
</evidence>
<feature type="domain" description="Protein kinase" evidence="8">
    <location>
        <begin position="95"/>
        <end position="365"/>
    </location>
</feature>
<accession>A0A518GUU9</accession>
<proteinExistence type="predicted"/>
<dbReference type="InterPro" id="IPR001680">
    <property type="entry name" value="WD40_rpt"/>
</dbReference>
<keyword evidence="3 6" id="KW-0547">Nucleotide-binding</keyword>
<feature type="repeat" description="WD" evidence="5">
    <location>
        <begin position="1051"/>
        <end position="1089"/>
    </location>
</feature>
<dbReference type="EMBL" id="CP036426">
    <property type="protein sequence ID" value="QDV32359.1"/>
    <property type="molecule type" value="Genomic_DNA"/>
</dbReference>
<feature type="repeat" description="WD" evidence="5">
    <location>
        <begin position="1005"/>
        <end position="1046"/>
    </location>
</feature>
<evidence type="ECO:0000256" key="6">
    <source>
        <dbReference type="PROSITE-ProRule" id="PRU10141"/>
    </source>
</evidence>
<evidence type="ECO:0000256" key="5">
    <source>
        <dbReference type="PROSITE-ProRule" id="PRU00221"/>
    </source>
</evidence>
<dbReference type="Gene3D" id="1.10.510.10">
    <property type="entry name" value="Transferase(Phosphotransferase) domain 1"/>
    <property type="match status" value="1"/>
</dbReference>
<dbReference type="Gene3D" id="2.130.10.10">
    <property type="entry name" value="YVTN repeat-like/Quinoprotein amine dehydrogenase"/>
    <property type="match status" value="3"/>
</dbReference>
<feature type="region of interest" description="Disordered" evidence="7">
    <location>
        <begin position="65"/>
        <end position="86"/>
    </location>
</feature>
<dbReference type="Pfam" id="PF00400">
    <property type="entry name" value="WD40"/>
    <property type="match status" value="6"/>
</dbReference>
<gene>
    <name evidence="9" type="primary">prkC_2</name>
    <name evidence="9" type="ORF">ElP_01870</name>
</gene>
<evidence type="ECO:0000256" key="3">
    <source>
        <dbReference type="ARBA" id="ARBA00022741"/>
    </source>
</evidence>
<evidence type="ECO:0000256" key="2">
    <source>
        <dbReference type="ARBA" id="ARBA00022737"/>
    </source>
</evidence>
<feature type="repeat" description="WD" evidence="5">
    <location>
        <begin position="874"/>
        <end position="915"/>
    </location>
</feature>
<dbReference type="KEGG" id="tpla:ElP_01870"/>
<evidence type="ECO:0000256" key="7">
    <source>
        <dbReference type="SAM" id="MobiDB-lite"/>
    </source>
</evidence>
<evidence type="ECO:0000259" key="8">
    <source>
        <dbReference type="PROSITE" id="PS50011"/>
    </source>
</evidence>
<reference evidence="9 10" key="1">
    <citation type="submission" date="2019-02" db="EMBL/GenBank/DDBJ databases">
        <title>Deep-cultivation of Planctomycetes and their phenomic and genomic characterization uncovers novel biology.</title>
        <authorList>
            <person name="Wiegand S."/>
            <person name="Jogler M."/>
            <person name="Boedeker C."/>
            <person name="Pinto D."/>
            <person name="Vollmers J."/>
            <person name="Rivas-Marin E."/>
            <person name="Kohn T."/>
            <person name="Peeters S.H."/>
            <person name="Heuer A."/>
            <person name="Rast P."/>
            <person name="Oberbeckmann S."/>
            <person name="Bunk B."/>
            <person name="Jeske O."/>
            <person name="Meyerdierks A."/>
            <person name="Storesund J.E."/>
            <person name="Kallscheuer N."/>
            <person name="Luecker S."/>
            <person name="Lage O.M."/>
            <person name="Pohl T."/>
            <person name="Merkel B.J."/>
            <person name="Hornburger P."/>
            <person name="Mueller R.-W."/>
            <person name="Bruemmer F."/>
            <person name="Labrenz M."/>
            <person name="Spormann A.M."/>
            <person name="Op den Camp H."/>
            <person name="Overmann J."/>
            <person name="Amann R."/>
            <person name="Jetten M.S.M."/>
            <person name="Mascher T."/>
            <person name="Medema M.H."/>
            <person name="Devos D.P."/>
            <person name="Kaster A.-K."/>
            <person name="Ovreas L."/>
            <person name="Rohde M."/>
            <person name="Galperin M.Y."/>
            <person name="Jogler C."/>
        </authorList>
    </citation>
    <scope>NUCLEOTIDE SEQUENCE [LARGE SCALE GENOMIC DNA]</scope>
    <source>
        <strain evidence="9 10">ElP</strain>
    </source>
</reference>
<dbReference type="AlphaFoldDB" id="A0A518GUU9"/>
<dbReference type="RefSeq" id="WP_197446621.1">
    <property type="nucleotide sequence ID" value="NZ_CP036426.1"/>
</dbReference>
<dbReference type="PROSITE" id="PS50011">
    <property type="entry name" value="PROTEIN_KINASE_DOM"/>
    <property type="match status" value="1"/>
</dbReference>
<feature type="binding site" evidence="6">
    <location>
        <position position="124"/>
    </location>
    <ligand>
        <name>ATP</name>
        <dbReference type="ChEBI" id="CHEBI:30616"/>
    </ligand>
</feature>
<dbReference type="PROSITE" id="PS00678">
    <property type="entry name" value="WD_REPEATS_1"/>
    <property type="match status" value="1"/>
</dbReference>
<dbReference type="InterPro" id="IPR015943">
    <property type="entry name" value="WD40/YVTN_repeat-like_dom_sf"/>
</dbReference>
<organism evidence="9 10">
    <name type="scientific">Tautonia plasticadhaerens</name>
    <dbReference type="NCBI Taxonomy" id="2527974"/>
    <lineage>
        <taxon>Bacteria</taxon>
        <taxon>Pseudomonadati</taxon>
        <taxon>Planctomycetota</taxon>
        <taxon>Planctomycetia</taxon>
        <taxon>Isosphaerales</taxon>
        <taxon>Isosphaeraceae</taxon>
        <taxon>Tautonia</taxon>
    </lineage>
</organism>
<dbReference type="PROSITE" id="PS50294">
    <property type="entry name" value="WD_REPEATS_REGION"/>
    <property type="match status" value="6"/>
</dbReference>
<dbReference type="SMART" id="SM00220">
    <property type="entry name" value="S_TKc"/>
    <property type="match status" value="1"/>
</dbReference>
<dbReference type="Pfam" id="PF00069">
    <property type="entry name" value="Pkinase"/>
    <property type="match status" value="1"/>
</dbReference>
<feature type="repeat" description="WD" evidence="5">
    <location>
        <begin position="916"/>
        <end position="957"/>
    </location>
</feature>
<dbReference type="Gene3D" id="3.30.200.20">
    <property type="entry name" value="Phosphorylase Kinase, domain 1"/>
    <property type="match status" value="1"/>
</dbReference>
<dbReference type="PANTHER" id="PTHR19879">
    <property type="entry name" value="TRANSCRIPTION INITIATION FACTOR TFIID"/>
    <property type="match status" value="1"/>
</dbReference>
<dbReference type="PROSITE" id="PS50082">
    <property type="entry name" value="WD_REPEATS_2"/>
    <property type="match status" value="7"/>
</dbReference>
<dbReference type="SUPFAM" id="SSF50998">
    <property type="entry name" value="Quinoprotein alcohol dehydrogenase-like"/>
    <property type="match status" value="2"/>
</dbReference>
<keyword evidence="1 5" id="KW-0853">WD repeat</keyword>
<feature type="repeat" description="WD" evidence="5">
    <location>
        <begin position="958"/>
        <end position="999"/>
    </location>
</feature>
<dbReference type="PROSITE" id="PS00108">
    <property type="entry name" value="PROTEIN_KINASE_ST"/>
    <property type="match status" value="1"/>
</dbReference>
<dbReference type="InterPro" id="IPR008271">
    <property type="entry name" value="Ser/Thr_kinase_AS"/>
</dbReference>
<name>A0A518GUU9_9BACT</name>
<dbReference type="InterPro" id="IPR011047">
    <property type="entry name" value="Quinoprotein_ADH-like_sf"/>
</dbReference>
<keyword evidence="10" id="KW-1185">Reference proteome</keyword>
<protein>
    <submittedName>
        <fullName evidence="9">Serine/threonine-protein kinase PrkC</fullName>
        <ecNumber evidence="9">2.7.11.1</ecNumber>
    </submittedName>
</protein>
<dbReference type="CDD" id="cd14014">
    <property type="entry name" value="STKc_PknB_like"/>
    <property type="match status" value="1"/>
</dbReference>
<dbReference type="PANTHER" id="PTHR19879:SF9">
    <property type="entry name" value="TRANSCRIPTION INITIATION FACTOR TFIID SUBUNIT 5"/>
    <property type="match status" value="1"/>
</dbReference>
<keyword evidence="2" id="KW-0677">Repeat</keyword>
<keyword evidence="9" id="KW-0808">Transferase</keyword>
<feature type="region of interest" description="Disordered" evidence="7">
    <location>
        <begin position="1"/>
        <end position="26"/>
    </location>
</feature>
<sequence length="1135" mass="121412">MTGDRTDGRPAGDDRPGDDPLADWLADYDEALLLGDTLPDDTPEPGDPEQERLRDLLHLLDQALRPSRVAPGPASPLTGETPEDVAGGYPPLGRFVIERELGRGGFGVVYRAYDPEMDRVVALKLPRADALLTPGVRRRFLREARTAARLDHPNLVPVFEAGQVGPICYIASAYCEGPDLGRWLREQPGPLDPRQAARLARVLAEAVAHIHTRGLLHCDLKPGNVLIDPPRSPGGDPVPRLTDFGLARLLEAAPGASITARPMGTPPYMAPELIEARPDAAGPPADVYALGAVLFELLAGRPPHTAGTPWTLMRAVLEVPPRSLRKDRPEIPRDLEAVCLRCLEKRPEVRYGSARDLADDLGRVLAGEPTEARPLGRAHRAARWSARHPARAALIGLGLVTLVLSLGSAIALSRSNARLGRSRAEAQRALEGERHLRYVATIALAQEDARRGRVEVAQQRLGQLVPTPGEADLRDFAWHFLDRRLRADRTVLGVLPGLVEHAAVGARGDVLANTRGVVRRWRLEPVAGGRPRVRELPPPDLGGLYTWAVGPISPDGALAVLNVDDRLLDDLDRWRAVASPPLDVEPKPVPARREALALLDLADGRVELVEVEDLEVAIPGAFSPDGSTLVVSRRDEDRGVPLIESRPVTLASGRRLALVLVREARALIMRPDGRCIATILPGERPTDGSQPREFVIFDALPAGGHRRLPLAEGAFLAASPDPGGPIVTTTDGDLEFRDGDTGEVVRTVSWSGDRVNGLAVSGDGTLLFASDDARRAALIDPGTGTPSRALDGLSGPVSAASFLTGEPGLVLGLGNGQVLLWHPRPLPELPQPRGHADEAWDVAFSNDGRLLASFGGDGLVKLWERRTGTLVKALEGHRGWSSCLAMAPGTRRLASADFDGRVLAWDLDTGRVEREFRGHDARVRDLAFSPDGEILAGGGDLGEVVLWDAATGSERGRLEGDGAKIRGLAFRPDGRVLAVADDVARVRLWDVREGRRLGSFAAGSTTSATSAVTCVSFSPDGRTLAAGDNLGSVILWDAASGRELVRRPLLHAEEVCDVAYSPDGRVLASAGQDGVVTLLDVATGEAHLSLTGHERGVNAVAFSPDGRTLASASHDGSVRLWWAGPGEPFDRARAD</sequence>
<evidence type="ECO:0000256" key="4">
    <source>
        <dbReference type="ARBA" id="ARBA00022840"/>
    </source>
</evidence>
<dbReference type="GO" id="GO:0004674">
    <property type="term" value="F:protein serine/threonine kinase activity"/>
    <property type="evidence" value="ECO:0007669"/>
    <property type="project" value="UniProtKB-EC"/>
</dbReference>
<dbReference type="Proteomes" id="UP000317835">
    <property type="component" value="Chromosome"/>
</dbReference>
<feature type="repeat" description="WD" evidence="5">
    <location>
        <begin position="832"/>
        <end position="873"/>
    </location>
</feature>
<dbReference type="EC" id="2.7.11.1" evidence="9"/>
<dbReference type="InterPro" id="IPR017441">
    <property type="entry name" value="Protein_kinase_ATP_BS"/>
</dbReference>
<keyword evidence="9" id="KW-0418">Kinase</keyword>
<dbReference type="InterPro" id="IPR024977">
    <property type="entry name" value="Apc4-like_WD40_dom"/>
</dbReference>